<dbReference type="Pfam" id="PF21160">
    <property type="entry name" value="PrkC-like_PASTA-like"/>
    <property type="match status" value="1"/>
</dbReference>
<dbReference type="PROSITE" id="PS00108">
    <property type="entry name" value="PROTEIN_KINASE_ST"/>
    <property type="match status" value="1"/>
</dbReference>
<keyword evidence="15" id="KW-0472">Membrane</keyword>
<comment type="catalytic activity">
    <reaction evidence="9">
        <text>L-threonyl-[protein] + ATP = O-phospho-L-threonyl-[protein] + ADP + H(+)</text>
        <dbReference type="Rhea" id="RHEA:46608"/>
        <dbReference type="Rhea" id="RHEA-COMP:11060"/>
        <dbReference type="Rhea" id="RHEA-COMP:11605"/>
        <dbReference type="ChEBI" id="CHEBI:15378"/>
        <dbReference type="ChEBI" id="CHEBI:30013"/>
        <dbReference type="ChEBI" id="CHEBI:30616"/>
        <dbReference type="ChEBI" id="CHEBI:61977"/>
        <dbReference type="ChEBI" id="CHEBI:456216"/>
        <dbReference type="EC" id="2.7.11.1"/>
    </reaction>
</comment>
<dbReference type="SMART" id="SM00220">
    <property type="entry name" value="S_TKc"/>
    <property type="match status" value="1"/>
</dbReference>
<evidence type="ECO:0000256" key="11">
    <source>
        <dbReference type="ARBA" id="ARBA00060432"/>
    </source>
</evidence>
<dbReference type="Gene3D" id="3.30.10.20">
    <property type="match status" value="3"/>
</dbReference>
<evidence type="ECO:0000256" key="5">
    <source>
        <dbReference type="ARBA" id="ARBA00022741"/>
    </source>
</evidence>
<feature type="domain" description="PASTA" evidence="17">
    <location>
        <begin position="435"/>
        <end position="502"/>
    </location>
</feature>
<dbReference type="InterPro" id="IPR000719">
    <property type="entry name" value="Prot_kinase_dom"/>
</dbReference>
<feature type="compositionally biased region" description="Basic and acidic residues" evidence="14">
    <location>
        <begin position="311"/>
        <end position="333"/>
    </location>
</feature>
<dbReference type="InterPro" id="IPR011009">
    <property type="entry name" value="Kinase-like_dom_sf"/>
</dbReference>
<evidence type="ECO:0000256" key="8">
    <source>
        <dbReference type="ARBA" id="ARBA00022968"/>
    </source>
</evidence>
<dbReference type="SUPFAM" id="SSF56112">
    <property type="entry name" value="Protein kinase-like (PK-like)"/>
    <property type="match status" value="1"/>
</dbReference>
<feature type="domain" description="PASTA" evidence="17">
    <location>
        <begin position="503"/>
        <end position="569"/>
    </location>
</feature>
<protein>
    <recommendedName>
        <fullName evidence="12">Serine/threonine-protein kinase PrkC</fullName>
        <ecNumber evidence="1">2.7.11.1</ecNumber>
    </recommendedName>
</protein>
<dbReference type="PANTHER" id="PTHR43289">
    <property type="entry name" value="MITOGEN-ACTIVATED PROTEIN KINASE KINASE KINASE 20-RELATED"/>
    <property type="match status" value="1"/>
</dbReference>
<feature type="transmembrane region" description="Helical" evidence="15">
    <location>
        <begin position="345"/>
        <end position="365"/>
    </location>
</feature>
<keyword evidence="7 13" id="KW-0067">ATP-binding</keyword>
<evidence type="ECO:0000259" key="17">
    <source>
        <dbReference type="PROSITE" id="PS51178"/>
    </source>
</evidence>
<dbReference type="Gene3D" id="2.60.40.2560">
    <property type="match status" value="1"/>
</dbReference>
<dbReference type="CDD" id="cd14014">
    <property type="entry name" value="STKc_PknB_like"/>
    <property type="match status" value="1"/>
</dbReference>
<feature type="binding site" evidence="13">
    <location>
        <position position="40"/>
    </location>
    <ligand>
        <name>ATP</name>
        <dbReference type="ChEBI" id="CHEBI:30616"/>
    </ligand>
</feature>
<keyword evidence="2" id="KW-0723">Serine/threonine-protein kinase</keyword>
<dbReference type="GO" id="GO:0004674">
    <property type="term" value="F:protein serine/threonine kinase activity"/>
    <property type="evidence" value="ECO:0007669"/>
    <property type="project" value="UniProtKB-KW"/>
</dbReference>
<evidence type="ECO:0000256" key="1">
    <source>
        <dbReference type="ARBA" id="ARBA00012513"/>
    </source>
</evidence>
<dbReference type="OrthoDB" id="9788659at2"/>
<sequence>MLEGHLLSERYRIKRTIGGGGMANVYLARDIILDRDVAIKVLRLEFANDPEFIERFDREAQAATSLSHPNIVNIYDVGEEDHILYMVMEYIDGFTLKEYIMQNGPLPVEEALEVMKQLTDAIAHAHANGLIHRDIKPQNILMDRFGNVKVTDFGIAIALSATSLTQTNSILGSVHYLSPEQARGGMATKKSDIYSLGIVLYELLTGQLPFSGQSPISIALKHLQNETPSVRSLDASIPQSVENIVLQATAKDPFHRYSSVYGMEQALNVALEPNHINEAVYEPPQEEGEETKAIPIITDDRLHASDQEKTLIHHESEKTTGHKDKPKEKNGKEKPKKKKKKFRKWLLAAFIFTILLGIAFVMFLLSGNPKEVTIPDLAGYEYEEAVAELEKVNLKANKELIFSEEIEEGLVVKTDPAEGRKVKEKSTIDVYVSDGQEKVTFEDYVGKNFNQVKRILEDAGYEVIDYGKESDKPDGEIINQIQPAAGSKVVPNDTKVIFEVSGGPKTISLSNLSGLTLNEAKSYAEKNGLQLEVAEEHSDSVEEGVIIRQNPAANADVTIGSRVDIDVSLGPKASPPSSHNVTFTIPFQPVENDNGELQKEQTVQIYVEDVNNDISNVFHEEVINSNEEYTLTLVIAPGETAEYKVVRDGVVIIERSVPYKEGG</sequence>
<dbReference type="GO" id="GO:0005524">
    <property type="term" value="F:ATP binding"/>
    <property type="evidence" value="ECO:0007669"/>
    <property type="project" value="UniProtKB-UniRule"/>
</dbReference>
<evidence type="ECO:0000256" key="15">
    <source>
        <dbReference type="SAM" id="Phobius"/>
    </source>
</evidence>
<evidence type="ECO:0000313" key="19">
    <source>
        <dbReference type="Proteomes" id="UP000247978"/>
    </source>
</evidence>
<dbReference type="PANTHER" id="PTHR43289:SF34">
    <property type="entry name" value="SERINE_THREONINE-PROTEIN KINASE YBDM-RELATED"/>
    <property type="match status" value="1"/>
</dbReference>
<evidence type="ECO:0000256" key="3">
    <source>
        <dbReference type="ARBA" id="ARBA00022544"/>
    </source>
</evidence>
<comment type="catalytic activity">
    <reaction evidence="10">
        <text>L-seryl-[protein] + ATP = O-phospho-L-seryl-[protein] + ADP + H(+)</text>
        <dbReference type="Rhea" id="RHEA:17989"/>
        <dbReference type="Rhea" id="RHEA-COMP:9863"/>
        <dbReference type="Rhea" id="RHEA-COMP:11604"/>
        <dbReference type="ChEBI" id="CHEBI:15378"/>
        <dbReference type="ChEBI" id="CHEBI:29999"/>
        <dbReference type="ChEBI" id="CHEBI:30616"/>
        <dbReference type="ChEBI" id="CHEBI:83421"/>
        <dbReference type="ChEBI" id="CHEBI:456216"/>
        <dbReference type="EC" id="2.7.11.1"/>
    </reaction>
</comment>
<dbReference type="Proteomes" id="UP000247978">
    <property type="component" value="Unassembled WGS sequence"/>
</dbReference>
<keyword evidence="4" id="KW-0808">Transferase</keyword>
<dbReference type="CDD" id="cd06577">
    <property type="entry name" value="PASTA_pknB"/>
    <property type="match status" value="3"/>
</dbReference>
<reference evidence="18 19" key="1">
    <citation type="submission" date="2018-05" db="EMBL/GenBank/DDBJ databases">
        <title>Genomic Encyclopedia of Type Strains, Phase IV (KMG-IV): sequencing the most valuable type-strain genomes for metagenomic binning, comparative biology and taxonomic classification.</title>
        <authorList>
            <person name="Goeker M."/>
        </authorList>
    </citation>
    <scope>NUCLEOTIDE SEQUENCE [LARGE SCALE GENOMIC DNA]</scope>
    <source>
        <strain evidence="18 19">DSM 28556</strain>
    </source>
</reference>
<keyword evidence="8" id="KW-0735">Signal-anchor</keyword>
<evidence type="ECO:0000256" key="4">
    <source>
        <dbReference type="ARBA" id="ARBA00022679"/>
    </source>
</evidence>
<dbReference type="GO" id="GO:0007165">
    <property type="term" value="P:signal transduction"/>
    <property type="evidence" value="ECO:0007669"/>
    <property type="project" value="UniProtKB-ARBA"/>
</dbReference>
<evidence type="ECO:0000256" key="2">
    <source>
        <dbReference type="ARBA" id="ARBA00022527"/>
    </source>
</evidence>
<dbReference type="SMART" id="SM00740">
    <property type="entry name" value="PASTA"/>
    <property type="match status" value="3"/>
</dbReference>
<dbReference type="FunFam" id="1.10.510.10:FF:000021">
    <property type="entry name" value="Serine/threonine protein kinase"/>
    <property type="match status" value="1"/>
</dbReference>
<feature type="region of interest" description="Disordered" evidence="14">
    <location>
        <begin position="311"/>
        <end position="337"/>
    </location>
</feature>
<name>A0A2V3W3N0_9BACI</name>
<dbReference type="InterPro" id="IPR008271">
    <property type="entry name" value="Ser/Thr_kinase_AS"/>
</dbReference>
<dbReference type="PROSITE" id="PS50011">
    <property type="entry name" value="PROTEIN_KINASE_DOM"/>
    <property type="match status" value="1"/>
</dbReference>
<dbReference type="Pfam" id="PF00069">
    <property type="entry name" value="Pkinase"/>
    <property type="match status" value="1"/>
</dbReference>
<keyword evidence="19" id="KW-1185">Reference proteome</keyword>
<evidence type="ECO:0000313" key="18">
    <source>
        <dbReference type="EMBL" id="PXW88560.1"/>
    </source>
</evidence>
<evidence type="ECO:0000256" key="13">
    <source>
        <dbReference type="PROSITE-ProRule" id="PRU10141"/>
    </source>
</evidence>
<evidence type="ECO:0000259" key="16">
    <source>
        <dbReference type="PROSITE" id="PS50011"/>
    </source>
</evidence>
<evidence type="ECO:0000256" key="12">
    <source>
        <dbReference type="ARBA" id="ARBA00070041"/>
    </source>
</evidence>
<dbReference type="PROSITE" id="PS00107">
    <property type="entry name" value="PROTEIN_KINASE_ATP"/>
    <property type="match status" value="1"/>
</dbReference>
<dbReference type="Pfam" id="PF03793">
    <property type="entry name" value="PASTA"/>
    <property type="match status" value="3"/>
</dbReference>
<keyword evidence="3" id="KW-0309">Germination</keyword>
<organism evidence="18 19">
    <name type="scientific">Pseudogracilibacillus auburnensis</name>
    <dbReference type="NCBI Taxonomy" id="1494959"/>
    <lineage>
        <taxon>Bacteria</taxon>
        <taxon>Bacillati</taxon>
        <taxon>Bacillota</taxon>
        <taxon>Bacilli</taxon>
        <taxon>Bacillales</taxon>
        <taxon>Bacillaceae</taxon>
        <taxon>Pseudogracilibacillus</taxon>
    </lineage>
</organism>
<evidence type="ECO:0000256" key="14">
    <source>
        <dbReference type="SAM" id="MobiDB-lite"/>
    </source>
</evidence>
<dbReference type="Gene3D" id="1.10.510.10">
    <property type="entry name" value="Transferase(Phosphotransferase) domain 1"/>
    <property type="match status" value="1"/>
</dbReference>
<evidence type="ECO:0000256" key="7">
    <source>
        <dbReference type="ARBA" id="ARBA00022840"/>
    </source>
</evidence>
<keyword evidence="6 18" id="KW-0418">Kinase</keyword>
<dbReference type="InterPro" id="IPR005543">
    <property type="entry name" value="PASTA_dom"/>
</dbReference>
<dbReference type="AlphaFoldDB" id="A0A2V3W3N0"/>
<dbReference type="InterPro" id="IPR017441">
    <property type="entry name" value="Protein_kinase_ATP_BS"/>
</dbReference>
<accession>A0A2V3W3N0</accession>
<dbReference type="EC" id="2.7.11.1" evidence="1"/>
<proteinExistence type="predicted"/>
<dbReference type="GO" id="GO:0009847">
    <property type="term" value="P:spore germination"/>
    <property type="evidence" value="ECO:0007669"/>
    <property type="project" value="UniProtKB-ARBA"/>
</dbReference>
<evidence type="ECO:0000256" key="6">
    <source>
        <dbReference type="ARBA" id="ARBA00022777"/>
    </source>
</evidence>
<evidence type="ECO:0000256" key="10">
    <source>
        <dbReference type="ARBA" id="ARBA00048679"/>
    </source>
</evidence>
<dbReference type="RefSeq" id="WP_110394401.1">
    <property type="nucleotide sequence ID" value="NZ_JBHUHB010000001.1"/>
</dbReference>
<dbReference type="Gene3D" id="3.30.200.20">
    <property type="entry name" value="Phosphorylase Kinase, domain 1"/>
    <property type="match status" value="1"/>
</dbReference>
<dbReference type="EMBL" id="QJJQ01000003">
    <property type="protein sequence ID" value="PXW88560.1"/>
    <property type="molecule type" value="Genomic_DNA"/>
</dbReference>
<dbReference type="GO" id="GO:0071224">
    <property type="term" value="P:cellular response to peptidoglycan"/>
    <property type="evidence" value="ECO:0007669"/>
    <property type="project" value="UniProtKB-ARBA"/>
</dbReference>
<feature type="domain" description="Protein kinase" evidence="16">
    <location>
        <begin position="11"/>
        <end position="271"/>
    </location>
</feature>
<comment type="caution">
    <text evidence="18">The sequence shown here is derived from an EMBL/GenBank/DDBJ whole genome shotgun (WGS) entry which is preliminary data.</text>
</comment>
<gene>
    <name evidence="18" type="ORF">DFR56_10365</name>
</gene>
<keyword evidence="5 13" id="KW-0547">Nucleotide-binding</keyword>
<feature type="domain" description="PASTA" evidence="17">
    <location>
        <begin position="368"/>
        <end position="434"/>
    </location>
</feature>
<dbReference type="NCBIfam" id="NF033483">
    <property type="entry name" value="PknB_PASTA_kin"/>
    <property type="match status" value="1"/>
</dbReference>
<dbReference type="FunFam" id="3.30.200.20:FF:000035">
    <property type="entry name" value="Serine/threonine protein kinase Stk1"/>
    <property type="match status" value="1"/>
</dbReference>
<comment type="subcellular location">
    <subcellularLocation>
        <location evidence="11">Spore membrane</location>
        <topology evidence="11">Single-pass type II membrane protein</topology>
    </subcellularLocation>
</comment>
<keyword evidence="15" id="KW-0812">Transmembrane</keyword>
<keyword evidence="15" id="KW-1133">Transmembrane helix</keyword>
<dbReference type="PROSITE" id="PS51178">
    <property type="entry name" value="PASTA"/>
    <property type="match status" value="3"/>
</dbReference>
<evidence type="ECO:0000256" key="9">
    <source>
        <dbReference type="ARBA" id="ARBA00047899"/>
    </source>
</evidence>